<dbReference type="PANTHER" id="PTHR36487:SF3">
    <property type="entry name" value="OS09G0297900 PROTEIN"/>
    <property type="match status" value="1"/>
</dbReference>
<proteinExistence type="predicted"/>
<evidence type="ECO:0000313" key="2">
    <source>
        <dbReference type="EnsemblPlants" id="TraesCS5A02G178000.1.cds1"/>
    </source>
</evidence>
<accession>A0A3B6KES9</accession>
<name>A0A3B6KES9_WHEAT</name>
<dbReference type="OrthoDB" id="669915at2759"/>
<evidence type="ECO:0000313" key="3">
    <source>
        <dbReference type="Proteomes" id="UP000019116"/>
    </source>
</evidence>
<dbReference type="GeneID" id="123103447"/>
<keyword evidence="3" id="KW-1185">Reference proteome</keyword>
<dbReference type="Proteomes" id="UP000019116">
    <property type="component" value="Chromosome 5A"/>
</dbReference>
<dbReference type="OMA" id="WPEAGRC"/>
<dbReference type="Gramene" id="TraesCAD_scaffold_013833_01G000200.1">
    <property type="protein sequence ID" value="TraesCAD_scaffold_013833_01G000200.1"/>
    <property type="gene ID" value="TraesCAD_scaffold_013833_01G000200"/>
</dbReference>
<dbReference type="Gramene" id="TraesPARA_EIv1.0_1582200.1">
    <property type="protein sequence ID" value="TraesPARA_EIv1.0_1582200.1.CDS1"/>
    <property type="gene ID" value="TraesPARA_EIv1.0_1582200"/>
</dbReference>
<evidence type="ECO:0000259" key="1">
    <source>
        <dbReference type="Pfam" id="PF24974"/>
    </source>
</evidence>
<dbReference type="Gramene" id="TraesCS5A03G0472900.1">
    <property type="protein sequence ID" value="TraesCS5A03G0472900.1.CDS1"/>
    <property type="gene ID" value="TraesCS5A03G0472900"/>
</dbReference>
<dbReference type="Pfam" id="PF24974">
    <property type="entry name" value="DUF7771"/>
    <property type="match status" value="1"/>
</dbReference>
<dbReference type="Gramene" id="TraesCS5A02G178000.1">
    <property type="protein sequence ID" value="TraesCS5A02G178000.1.cds1"/>
    <property type="gene ID" value="TraesCS5A02G178000"/>
</dbReference>
<dbReference type="Gramene" id="TraesCLE_scaffold_142466_01G000300.1">
    <property type="protein sequence ID" value="TraesCLE_scaffold_142466_01G000300.1"/>
    <property type="gene ID" value="TraesCLE_scaffold_142466_01G000300"/>
</dbReference>
<dbReference type="PANTHER" id="PTHR36487">
    <property type="entry name" value="OS09G0296500 PROTEIN-RELATED"/>
    <property type="match status" value="1"/>
</dbReference>
<gene>
    <name evidence="2" type="primary">LOC123103447</name>
</gene>
<protein>
    <recommendedName>
        <fullName evidence="1">DUF7771 domain-containing protein</fullName>
    </recommendedName>
</protein>
<dbReference type="Gramene" id="TraesWEE_scaffold_032338_01G000200.1">
    <property type="protein sequence ID" value="TraesWEE_scaffold_032338_01G000200.1"/>
    <property type="gene ID" value="TraesWEE_scaffold_032338_01G000200"/>
</dbReference>
<dbReference type="EnsemblPlants" id="TraesCS5A02G178000.1">
    <property type="protein sequence ID" value="TraesCS5A02G178000.1.cds1"/>
    <property type="gene ID" value="TraesCS5A02G178000"/>
</dbReference>
<dbReference type="RefSeq" id="XP_044380974.1">
    <property type="nucleotide sequence ID" value="XM_044525039.1"/>
</dbReference>
<reference evidence="2" key="1">
    <citation type="submission" date="2018-08" db="EMBL/GenBank/DDBJ databases">
        <authorList>
            <person name="Rossello M."/>
        </authorList>
    </citation>
    <scope>NUCLEOTIDE SEQUENCE [LARGE SCALE GENOMIC DNA]</scope>
    <source>
        <strain evidence="2">cv. Chinese Spring</strain>
    </source>
</reference>
<reference evidence="2" key="2">
    <citation type="submission" date="2018-10" db="UniProtKB">
        <authorList>
            <consortium name="EnsemblPlants"/>
        </authorList>
    </citation>
    <scope>IDENTIFICATION</scope>
</reference>
<organism evidence="2">
    <name type="scientific">Triticum aestivum</name>
    <name type="common">Wheat</name>
    <dbReference type="NCBI Taxonomy" id="4565"/>
    <lineage>
        <taxon>Eukaryota</taxon>
        <taxon>Viridiplantae</taxon>
        <taxon>Streptophyta</taxon>
        <taxon>Embryophyta</taxon>
        <taxon>Tracheophyta</taxon>
        <taxon>Spermatophyta</taxon>
        <taxon>Magnoliopsida</taxon>
        <taxon>Liliopsida</taxon>
        <taxon>Poales</taxon>
        <taxon>Poaceae</taxon>
        <taxon>BOP clade</taxon>
        <taxon>Pooideae</taxon>
        <taxon>Triticodae</taxon>
        <taxon>Triticeae</taxon>
        <taxon>Triticinae</taxon>
        <taxon>Triticum</taxon>
    </lineage>
</organism>
<feature type="domain" description="DUF7771" evidence="1">
    <location>
        <begin position="112"/>
        <end position="202"/>
    </location>
</feature>
<dbReference type="AlphaFoldDB" id="A0A3B6KES9"/>
<sequence length="212" mass="23158">MQPRTPRVQIGSRQRAAMAGLAAAFAVATLAAMAHATTAGSPPLPPSSQPWSSSYYAAVENRLSAGAGMVLVCRALGGGDIFTQWSVVPRGRVPRDGRRVLELLVDAKTYGWVTCSWAYQGNYVGAMPLFDSRWPEAKRCQDVAGGGLCRVVFESDMVRLETPGGGQRVLGDLPVKRCRRHWLLFSTECTYPDHPYPYAGRRLSNAFEYFGV</sequence>
<dbReference type="Gramene" id="TraesROB_scaffold_012308_01G000300.1">
    <property type="protein sequence ID" value="TraesROB_scaffold_012308_01G000300.1"/>
    <property type="gene ID" value="TraesROB_scaffold_012308_01G000300"/>
</dbReference>
<dbReference type="InterPro" id="IPR056673">
    <property type="entry name" value="DUF7771"/>
</dbReference>